<sequence>MCEQASLHYICYCVGGTKITRPAASSSLNRLYHGRLRRSQDRPGVCDSQATVL</sequence>
<accession>A0A9Q1H460</accession>
<organism evidence="1 2">
    <name type="scientific">Holothuria leucospilota</name>
    <name type="common">Black long sea cucumber</name>
    <name type="synonym">Mertensiothuria leucospilota</name>
    <dbReference type="NCBI Taxonomy" id="206669"/>
    <lineage>
        <taxon>Eukaryota</taxon>
        <taxon>Metazoa</taxon>
        <taxon>Echinodermata</taxon>
        <taxon>Eleutherozoa</taxon>
        <taxon>Echinozoa</taxon>
        <taxon>Holothuroidea</taxon>
        <taxon>Aspidochirotacea</taxon>
        <taxon>Aspidochirotida</taxon>
        <taxon>Holothuriidae</taxon>
        <taxon>Holothuria</taxon>
    </lineage>
</organism>
<keyword evidence="2" id="KW-1185">Reference proteome</keyword>
<gene>
    <name evidence="1" type="ORF">HOLleu_25139</name>
</gene>
<dbReference type="EMBL" id="JAIZAY010000012">
    <property type="protein sequence ID" value="KAJ8031815.1"/>
    <property type="molecule type" value="Genomic_DNA"/>
</dbReference>
<evidence type="ECO:0000313" key="1">
    <source>
        <dbReference type="EMBL" id="KAJ8031815.1"/>
    </source>
</evidence>
<dbReference type="AlphaFoldDB" id="A0A9Q1H460"/>
<comment type="caution">
    <text evidence="1">The sequence shown here is derived from an EMBL/GenBank/DDBJ whole genome shotgun (WGS) entry which is preliminary data.</text>
</comment>
<evidence type="ECO:0000313" key="2">
    <source>
        <dbReference type="Proteomes" id="UP001152320"/>
    </source>
</evidence>
<name>A0A9Q1H460_HOLLE</name>
<reference evidence="1" key="1">
    <citation type="submission" date="2021-10" db="EMBL/GenBank/DDBJ databases">
        <title>Tropical sea cucumber genome reveals ecological adaptation and Cuvierian tubules defense mechanism.</title>
        <authorList>
            <person name="Chen T."/>
        </authorList>
    </citation>
    <scope>NUCLEOTIDE SEQUENCE</scope>
    <source>
        <strain evidence="1">Nanhai2018</strain>
        <tissue evidence="1">Muscle</tissue>
    </source>
</reference>
<proteinExistence type="predicted"/>
<dbReference type="Proteomes" id="UP001152320">
    <property type="component" value="Chromosome 12"/>
</dbReference>
<protein>
    <submittedName>
        <fullName evidence="1">Uncharacterized protein</fullName>
    </submittedName>
</protein>